<dbReference type="AlphaFoldDB" id="B5Y9C3"/>
<keyword evidence="1" id="KW-0175">Coiled coil</keyword>
<dbReference type="OrthoDB" id="9969404at2"/>
<reference evidence="3" key="1">
    <citation type="submission" date="2008-08" db="EMBL/GenBank/DDBJ databases">
        <title>The complete genome sequence of Coprothermobacter proteolyticus strain ATCC 5245 / DSM 5265 / BT.</title>
        <authorList>
            <person name="Dodson R.J."/>
            <person name="Durkin A.S."/>
            <person name="Wu M."/>
            <person name="Eisen J."/>
            <person name="Sutton G."/>
        </authorList>
    </citation>
    <scope>NUCLEOTIDE SEQUENCE [LARGE SCALE GENOMIC DNA]</scope>
    <source>
        <strain evidence="3">ATCC 35245 / DSM 5265 / OCM 4 / BT</strain>
    </source>
</reference>
<reference evidence="2 3" key="2">
    <citation type="journal article" date="2014" name="Genome Announc.">
        <title>Complete Genome Sequence of Coprothermobacter proteolyticus DSM 5265.</title>
        <authorList>
            <person name="Alexiev A."/>
            <person name="Coil D.A."/>
            <person name="Badger J.H."/>
            <person name="Enticknap J."/>
            <person name="Ward N."/>
            <person name="Robb F.T."/>
            <person name="Eisen J.A."/>
        </authorList>
    </citation>
    <scope>NUCLEOTIDE SEQUENCE [LARGE SCALE GENOMIC DNA]</scope>
    <source>
        <strain evidence="3">ATCC 35245 / DSM 5265 / OCM 4 / BT</strain>
    </source>
</reference>
<name>B5Y9C3_COPPD</name>
<dbReference type="KEGG" id="cpo:COPRO5265_1052"/>
<evidence type="ECO:0000313" key="3">
    <source>
        <dbReference type="Proteomes" id="UP000001732"/>
    </source>
</evidence>
<organism evidence="2 3">
    <name type="scientific">Coprothermobacter proteolyticus (strain ATCC 35245 / DSM 5265 / OCM 4 / BT)</name>
    <dbReference type="NCBI Taxonomy" id="309798"/>
    <lineage>
        <taxon>Bacteria</taxon>
        <taxon>Pseudomonadati</taxon>
        <taxon>Coprothermobacterota</taxon>
        <taxon>Coprothermobacteria</taxon>
        <taxon>Coprothermobacterales</taxon>
        <taxon>Coprothermobacteraceae</taxon>
        <taxon>Coprothermobacter</taxon>
    </lineage>
</organism>
<evidence type="ECO:0000256" key="1">
    <source>
        <dbReference type="SAM" id="Coils"/>
    </source>
</evidence>
<accession>B5Y9C3</accession>
<sequence>MEESVKRLADECFALGAQLEELSDDLSALNNDIRQTKMQVEELFAQSQQSGAVVAETLKTHKKELMDDLQNLGQQWEQLNRSLIALQEHVFAKHEDVQFELDHLEEDSEEYALLEDTLDDLSLVYAELTEILDEMDTLLLAVADLTRTVEQLPPHYSGADSGT</sequence>
<proteinExistence type="predicted"/>
<dbReference type="Proteomes" id="UP000001732">
    <property type="component" value="Chromosome"/>
</dbReference>
<dbReference type="HOGENOM" id="CLU_1624323_0_0_9"/>
<evidence type="ECO:0000313" key="2">
    <source>
        <dbReference type="EMBL" id="ACI17246.1"/>
    </source>
</evidence>
<keyword evidence="3" id="KW-1185">Reference proteome</keyword>
<protein>
    <submittedName>
        <fullName evidence="2">Chromosome segregation protein</fullName>
    </submittedName>
</protein>
<feature type="coiled-coil region" evidence="1">
    <location>
        <begin position="19"/>
        <end position="124"/>
    </location>
</feature>
<gene>
    <name evidence="2" type="primary">smc</name>
    <name evidence="2" type="ordered locus">COPRO5265_1052</name>
</gene>
<dbReference type="RefSeq" id="WP_012543898.1">
    <property type="nucleotide sequence ID" value="NC_011295.1"/>
</dbReference>
<dbReference type="EMBL" id="CP001145">
    <property type="protein sequence ID" value="ACI17246.1"/>
    <property type="molecule type" value="Genomic_DNA"/>
</dbReference>